<dbReference type="EMBL" id="CP118678">
    <property type="protein sequence ID" value="WEA23282.1"/>
    <property type="molecule type" value="Genomic_DNA"/>
</dbReference>
<sequence>MNQAQNDHLTSLHFNGGQEPTVLNVFAAFSTQAGDLLDLIIAATGFDLTPGQRANAIEHGLLVAQSGEPSAESLAASWAKQKDLVEFASAVRRVFIPV</sequence>
<evidence type="ECO:0000313" key="1">
    <source>
        <dbReference type="EMBL" id="WEA23282.1"/>
    </source>
</evidence>
<reference evidence="1" key="1">
    <citation type="submission" date="2023-02" db="EMBL/GenBank/DDBJ databases">
        <title>tmexCD-toprJ-like cluster.</title>
        <authorList>
            <person name="Gao X."/>
            <person name="Wang C."/>
            <person name="Liu J."/>
        </authorList>
    </citation>
    <scope>NUCLEOTIDE SEQUENCE</scope>
    <source>
        <strain evidence="1">GDW21C697WI</strain>
        <plasmid evidence="1">pHNGDW697-1</plasmid>
    </source>
</reference>
<evidence type="ECO:0000313" key="2">
    <source>
        <dbReference type="Proteomes" id="UP001217631"/>
    </source>
</evidence>
<keyword evidence="1" id="KW-0614">Plasmid</keyword>
<gene>
    <name evidence="1" type="ORF">PWA60_27810</name>
</gene>
<dbReference type="RefSeq" id="WP_172402877.1">
    <property type="nucleotide sequence ID" value="NZ_CP118678.1"/>
</dbReference>
<name>A0AAJ5V5Z1_9PSED</name>
<dbReference type="AlphaFoldDB" id="A0AAJ5V5Z1"/>
<geneLocation type="plasmid" evidence="1 2">
    <name>pHNGDW697-1</name>
</geneLocation>
<organism evidence="1 2">
    <name type="scientific">Pseudomonas juntendi</name>
    <dbReference type="NCBI Taxonomy" id="2666183"/>
    <lineage>
        <taxon>Bacteria</taxon>
        <taxon>Pseudomonadati</taxon>
        <taxon>Pseudomonadota</taxon>
        <taxon>Gammaproteobacteria</taxon>
        <taxon>Pseudomonadales</taxon>
        <taxon>Pseudomonadaceae</taxon>
        <taxon>Pseudomonas</taxon>
    </lineage>
</organism>
<protein>
    <submittedName>
        <fullName evidence="1">Uncharacterized protein</fullName>
    </submittedName>
</protein>
<dbReference type="Proteomes" id="UP001217631">
    <property type="component" value="Plasmid pHNGDW697-1"/>
</dbReference>
<accession>A0AAJ5V5Z1</accession>
<proteinExistence type="predicted"/>